<dbReference type="AlphaFoldDB" id="A0A1H2DZX7"/>
<dbReference type="SUPFAM" id="SSF55811">
    <property type="entry name" value="Nudix"/>
    <property type="match status" value="1"/>
</dbReference>
<name>A0A1H2DZX7_9PSED</name>
<reference evidence="1 2" key="1">
    <citation type="submission" date="2016-10" db="EMBL/GenBank/DDBJ databases">
        <authorList>
            <person name="Varghese N."/>
            <person name="Submissions S."/>
        </authorList>
    </citation>
    <scope>NUCLEOTIDE SEQUENCE [LARGE SCALE GENOMIC DNA]</scope>
    <source>
        <strain evidence="1 2">BS2775</strain>
    </source>
</reference>
<protein>
    <submittedName>
        <fullName evidence="1">ADP-ribose pyrophosphatase YjhB, NUDIX family</fullName>
    </submittedName>
</protein>
<gene>
    <name evidence="1" type="ORF">SAMN04490197_0381</name>
</gene>
<sequence>MPLSPYLHTVDLCVLCYCRACGELKLLLNKRDAEPFAGHWALPGVVVNGDVQDLSLQDAVERLRCSDKVGLELVWSEQVGTVGDAFRDPRCWSSSTYYLGIVADEVALGDHQAWFSLNAVADGSIKLPFDHNSLVAAVQERLFSKSLYSSLPLMFLGREFSAPQATTIFSLVLARPVLKTSIRQRLLKLAEAGYLRETGRKKQGEGGRPQATVEMLKPGQVYFFDRSFAE</sequence>
<dbReference type="RefSeq" id="WP_057722027.1">
    <property type="nucleotide sequence ID" value="NZ_JYLM01000002.1"/>
</dbReference>
<dbReference type="CDD" id="cd18873">
    <property type="entry name" value="NUDIX_NadM_like"/>
    <property type="match status" value="1"/>
</dbReference>
<evidence type="ECO:0000313" key="2">
    <source>
        <dbReference type="Proteomes" id="UP000183653"/>
    </source>
</evidence>
<proteinExistence type="predicted"/>
<dbReference type="InterPro" id="IPR036388">
    <property type="entry name" value="WH-like_DNA-bd_sf"/>
</dbReference>
<accession>A0A1H2DZX7</accession>
<evidence type="ECO:0000313" key="1">
    <source>
        <dbReference type="EMBL" id="SDT88413.1"/>
    </source>
</evidence>
<dbReference type="Gene3D" id="3.90.79.10">
    <property type="entry name" value="Nucleoside Triphosphate Pyrophosphohydrolase"/>
    <property type="match status" value="1"/>
</dbReference>
<dbReference type="EMBL" id="LT629782">
    <property type="protein sequence ID" value="SDT88413.1"/>
    <property type="molecule type" value="Genomic_DNA"/>
</dbReference>
<organism evidence="1 2">
    <name type="scientific">Pseudomonas orientalis</name>
    <dbReference type="NCBI Taxonomy" id="76758"/>
    <lineage>
        <taxon>Bacteria</taxon>
        <taxon>Pseudomonadati</taxon>
        <taxon>Pseudomonadota</taxon>
        <taxon>Gammaproteobacteria</taxon>
        <taxon>Pseudomonadales</taxon>
        <taxon>Pseudomonadaceae</taxon>
        <taxon>Pseudomonas</taxon>
    </lineage>
</organism>
<dbReference type="InterPro" id="IPR015797">
    <property type="entry name" value="NUDIX_hydrolase-like_dom_sf"/>
</dbReference>
<keyword evidence="2" id="KW-1185">Reference proteome</keyword>
<dbReference type="Gene3D" id="1.10.10.10">
    <property type="entry name" value="Winged helix-like DNA-binding domain superfamily/Winged helix DNA-binding domain"/>
    <property type="match status" value="1"/>
</dbReference>
<dbReference type="Proteomes" id="UP000183653">
    <property type="component" value="Chromosome I"/>
</dbReference>
<dbReference type="OrthoDB" id="542521at2"/>